<reference evidence="2 3" key="1">
    <citation type="submission" date="2017-09" db="EMBL/GenBank/DDBJ databases">
        <title>Large-scale bioinformatics analysis of Bacillus genomes uncovers conserved roles of natural products in bacterial physiology.</title>
        <authorList>
            <consortium name="Agbiome Team Llc"/>
            <person name="Bleich R.M."/>
            <person name="Kirk G.J."/>
            <person name="Santa Maria K.C."/>
            <person name="Allen S.E."/>
            <person name="Farag S."/>
            <person name="Shank E.A."/>
            <person name="Bowers A."/>
        </authorList>
    </citation>
    <scope>NUCLEOTIDE SEQUENCE [LARGE SCALE GENOMIC DNA]</scope>
    <source>
        <strain evidence="2 3">AFS027958</strain>
    </source>
</reference>
<dbReference type="RefSeq" id="WP_098060310.1">
    <property type="nucleotide sequence ID" value="NZ_JAOPQL010000026.1"/>
</dbReference>
<feature type="region of interest" description="Disordered" evidence="1">
    <location>
        <begin position="155"/>
        <end position="179"/>
    </location>
</feature>
<dbReference type="AlphaFoldDB" id="A0AB36SN27"/>
<dbReference type="PROSITE" id="PS51257">
    <property type="entry name" value="PROKAR_LIPOPROTEIN"/>
    <property type="match status" value="1"/>
</dbReference>
<proteinExistence type="predicted"/>
<evidence type="ECO:0000256" key="1">
    <source>
        <dbReference type="SAM" id="MobiDB-lite"/>
    </source>
</evidence>
<evidence type="ECO:0008006" key="4">
    <source>
        <dbReference type="Google" id="ProtNLM"/>
    </source>
</evidence>
<dbReference type="EMBL" id="NUAJ01000009">
    <property type="protein sequence ID" value="PEN55197.1"/>
    <property type="molecule type" value="Genomic_DNA"/>
</dbReference>
<feature type="compositionally biased region" description="Polar residues" evidence="1">
    <location>
        <begin position="170"/>
        <end position="179"/>
    </location>
</feature>
<feature type="compositionally biased region" description="Low complexity" evidence="1">
    <location>
        <begin position="157"/>
        <end position="169"/>
    </location>
</feature>
<evidence type="ECO:0000313" key="3">
    <source>
        <dbReference type="Proteomes" id="UP000220934"/>
    </source>
</evidence>
<name>A0AB36SN27_9BACI</name>
<evidence type="ECO:0000313" key="2">
    <source>
        <dbReference type="EMBL" id="PEN55197.1"/>
    </source>
</evidence>
<accession>A0AB36SN27</accession>
<gene>
    <name evidence="2" type="ORF">CN596_11530</name>
</gene>
<sequence>MYVKKIYVAFFLIILIGILSGCSPNPKVSEDYSKEILDKSDLAKYIKDVKYVEGAKLEDNTLYDYEIDIQANATDDFYDLSKKEQYLLMQGAIIDLVQQNDRAILCGDPDCRYGEMKLKNTDSTFSMVMEKYYASDLNYEMKINDYVAYTRTDLENDTPTSSDSSTTTSATVKPSTSNSNRQYASNGISYTVIFDFMKQQYNILTNNDENYIPEVHDPKVAEIAAKHFGITAKEAGYIYEKVQMDAFK</sequence>
<organism evidence="2 3">
    <name type="scientific">Bacillus toyonensis</name>
    <dbReference type="NCBI Taxonomy" id="155322"/>
    <lineage>
        <taxon>Bacteria</taxon>
        <taxon>Bacillati</taxon>
        <taxon>Bacillota</taxon>
        <taxon>Bacilli</taxon>
        <taxon>Bacillales</taxon>
        <taxon>Bacillaceae</taxon>
        <taxon>Bacillus</taxon>
        <taxon>Bacillus cereus group</taxon>
    </lineage>
</organism>
<comment type="caution">
    <text evidence="2">The sequence shown here is derived from an EMBL/GenBank/DDBJ whole genome shotgun (WGS) entry which is preliminary data.</text>
</comment>
<dbReference type="Proteomes" id="UP000220934">
    <property type="component" value="Unassembled WGS sequence"/>
</dbReference>
<protein>
    <recommendedName>
        <fullName evidence="4">Lipoprotein</fullName>
    </recommendedName>
</protein>